<evidence type="ECO:0000313" key="2">
    <source>
        <dbReference type="Proteomes" id="UP001234495"/>
    </source>
</evidence>
<dbReference type="EMBL" id="JAUSUD010000002">
    <property type="protein sequence ID" value="MDQ0229323.1"/>
    <property type="molecule type" value="Genomic_DNA"/>
</dbReference>
<dbReference type="PANTHER" id="PTHR40053">
    <property type="entry name" value="SPORULATION-CONTROL PROTEIN SPO0M"/>
    <property type="match status" value="1"/>
</dbReference>
<dbReference type="RefSeq" id="WP_307336841.1">
    <property type="nucleotide sequence ID" value="NZ_JAUSUD010000002.1"/>
</dbReference>
<organism evidence="1 2">
    <name type="scientific">Metabacillus malikii</name>
    <dbReference type="NCBI Taxonomy" id="1504265"/>
    <lineage>
        <taxon>Bacteria</taxon>
        <taxon>Bacillati</taxon>
        <taxon>Bacillota</taxon>
        <taxon>Bacilli</taxon>
        <taxon>Bacillales</taxon>
        <taxon>Bacillaceae</taxon>
        <taxon>Metabacillus</taxon>
    </lineage>
</organism>
<gene>
    <name evidence="1" type="ORF">J2S19_000574</name>
</gene>
<name>A0ABT9ZCL9_9BACI</name>
<sequence length="264" mass="30608">MSFFKKVITSIGIGSARVDTKLFSQTVTQGGQAEGIVEIRGGEVDQEIAAIKLNLMTLYGHEDSEHLTNTLVYSYKVNDPFLIKKGELMEIPFTFKVPLYTPMTMRDNRTGRNVPPVWIETELDIRNAVDPKDQDHISVEPSKVYETILDAIKIVGFRFRQMENQAPPRFVKTRLPYVQQFEFLPTHGKYKRKLDELEVYILQDDEETTIYFEIDKKTRGAVGSLLEKLNLDEHHRKLSFYNHEILSNRSYISDKIEEMIDELV</sequence>
<dbReference type="PANTHER" id="PTHR40053:SF1">
    <property type="entry name" value="SPORULATION-CONTROL PROTEIN SPO0M"/>
    <property type="match status" value="1"/>
</dbReference>
<keyword evidence="2" id="KW-1185">Reference proteome</keyword>
<comment type="caution">
    <text evidence="1">The sequence shown here is derived from an EMBL/GenBank/DDBJ whole genome shotgun (WGS) entry which is preliminary data.</text>
</comment>
<protein>
    <submittedName>
        <fullName evidence="1">Sporulation-control protein</fullName>
    </submittedName>
</protein>
<reference evidence="1 2" key="1">
    <citation type="submission" date="2023-07" db="EMBL/GenBank/DDBJ databases">
        <title>Genomic Encyclopedia of Type Strains, Phase IV (KMG-IV): sequencing the most valuable type-strain genomes for metagenomic binning, comparative biology and taxonomic classification.</title>
        <authorList>
            <person name="Goeker M."/>
        </authorList>
    </citation>
    <scope>NUCLEOTIDE SEQUENCE [LARGE SCALE GENOMIC DNA]</scope>
    <source>
        <strain evidence="1 2">DSM 29005</strain>
    </source>
</reference>
<dbReference type="Proteomes" id="UP001234495">
    <property type="component" value="Unassembled WGS sequence"/>
</dbReference>
<proteinExistence type="predicted"/>
<evidence type="ECO:0000313" key="1">
    <source>
        <dbReference type="EMBL" id="MDQ0229323.1"/>
    </source>
</evidence>
<accession>A0ABT9ZCL9</accession>
<dbReference type="Pfam" id="PF07070">
    <property type="entry name" value="Spo0M"/>
    <property type="match status" value="1"/>
</dbReference>
<dbReference type="InterPro" id="IPR009776">
    <property type="entry name" value="Spore_0_M"/>
</dbReference>